<comment type="caution">
    <text evidence="2">The sequence shown here is derived from an EMBL/GenBank/DDBJ whole genome shotgun (WGS) entry which is preliminary data.</text>
</comment>
<dbReference type="EMBL" id="JAQNDN010000002">
    <property type="protein sequence ID" value="MDC0667438.1"/>
    <property type="molecule type" value="Genomic_DNA"/>
</dbReference>
<dbReference type="RefSeq" id="WP_271995505.1">
    <property type="nucleotide sequence ID" value="NZ_JAQNDN010000002.1"/>
</dbReference>
<keyword evidence="1" id="KW-0812">Transmembrane</keyword>
<accession>A0ABT5B022</accession>
<gene>
    <name evidence="2" type="ORF">POL58_06805</name>
</gene>
<keyword evidence="3" id="KW-1185">Reference proteome</keyword>
<protein>
    <submittedName>
        <fullName evidence="2">Uncharacterized protein</fullName>
    </submittedName>
</protein>
<evidence type="ECO:0000313" key="2">
    <source>
        <dbReference type="EMBL" id="MDC0667438.1"/>
    </source>
</evidence>
<dbReference type="Proteomes" id="UP001217838">
    <property type="component" value="Unassembled WGS sequence"/>
</dbReference>
<reference evidence="2 3" key="1">
    <citation type="submission" date="2022-11" db="EMBL/GenBank/DDBJ databases">
        <title>Minimal conservation of predation-associated metabolite biosynthetic gene clusters underscores biosynthetic potential of Myxococcota including descriptions for ten novel species: Archangium lansinium sp. nov., Myxococcus landrumus sp. nov., Nannocystis bai.</title>
        <authorList>
            <person name="Ahearne A."/>
            <person name="Stevens C."/>
            <person name="Dowd S."/>
        </authorList>
    </citation>
    <scope>NUCLEOTIDE SEQUENCE [LARGE SCALE GENOMIC DNA]</scope>
    <source>
        <strain evidence="2 3">NCELM</strain>
    </source>
</reference>
<keyword evidence="1" id="KW-0472">Membrane</keyword>
<keyword evidence="1" id="KW-1133">Transmembrane helix</keyword>
<feature type="transmembrane region" description="Helical" evidence="1">
    <location>
        <begin position="58"/>
        <end position="80"/>
    </location>
</feature>
<organism evidence="2 3">
    <name type="scientific">Nannocystis radixulma</name>
    <dbReference type="NCBI Taxonomy" id="2995305"/>
    <lineage>
        <taxon>Bacteria</taxon>
        <taxon>Pseudomonadati</taxon>
        <taxon>Myxococcota</taxon>
        <taxon>Polyangia</taxon>
        <taxon>Nannocystales</taxon>
        <taxon>Nannocystaceae</taxon>
        <taxon>Nannocystis</taxon>
    </lineage>
</organism>
<evidence type="ECO:0000256" key="1">
    <source>
        <dbReference type="SAM" id="Phobius"/>
    </source>
</evidence>
<proteinExistence type="predicted"/>
<evidence type="ECO:0000313" key="3">
    <source>
        <dbReference type="Proteomes" id="UP001217838"/>
    </source>
</evidence>
<name>A0ABT5B022_9BACT</name>
<sequence length="146" mass="15224">MLGALLPEVAAAAPLAPANELGDPMAGPATMMPMPTLAPASTDEIYQKWSAKRRKLQIQTGVSAGLAVALLGTGLLALFAPSVCRDPDPDFGCGEGYGRFFTAMTVLPASVVATIPAIVFGVRLHRHQKQRPVALQAGPGGFVLRF</sequence>
<feature type="transmembrane region" description="Helical" evidence="1">
    <location>
        <begin position="100"/>
        <end position="122"/>
    </location>
</feature>